<reference evidence="2" key="2">
    <citation type="submission" date="2020-09" db="EMBL/GenBank/DDBJ databases">
        <authorList>
            <person name="Sun Q."/>
            <person name="Kim S."/>
        </authorList>
    </citation>
    <scope>NUCLEOTIDE SEQUENCE</scope>
    <source>
        <strain evidence="2">KCTC 12988</strain>
    </source>
</reference>
<organism evidence="2 3">
    <name type="scientific">Roseibacillus persicicus</name>
    <dbReference type="NCBI Taxonomy" id="454148"/>
    <lineage>
        <taxon>Bacteria</taxon>
        <taxon>Pseudomonadati</taxon>
        <taxon>Verrucomicrobiota</taxon>
        <taxon>Verrucomicrobiia</taxon>
        <taxon>Verrucomicrobiales</taxon>
        <taxon>Verrucomicrobiaceae</taxon>
        <taxon>Roseibacillus</taxon>
    </lineage>
</organism>
<dbReference type="EMBL" id="BMXI01000021">
    <property type="protein sequence ID" value="GHC66368.1"/>
    <property type="molecule type" value="Genomic_DNA"/>
</dbReference>
<dbReference type="Proteomes" id="UP000644507">
    <property type="component" value="Unassembled WGS sequence"/>
</dbReference>
<accession>A0A918TXS7</accession>
<comment type="caution">
    <text evidence="2">The sequence shown here is derived from an EMBL/GenBank/DDBJ whole genome shotgun (WGS) entry which is preliminary data.</text>
</comment>
<evidence type="ECO:0000313" key="3">
    <source>
        <dbReference type="Proteomes" id="UP000644507"/>
    </source>
</evidence>
<evidence type="ECO:0000256" key="1">
    <source>
        <dbReference type="SAM" id="Phobius"/>
    </source>
</evidence>
<gene>
    <name evidence="2" type="ORF">GCM10007100_37740</name>
</gene>
<reference evidence="2" key="1">
    <citation type="journal article" date="2014" name="Int. J. Syst. Evol. Microbiol.">
        <title>Complete genome sequence of Corynebacterium casei LMG S-19264T (=DSM 44701T), isolated from a smear-ripened cheese.</title>
        <authorList>
            <consortium name="US DOE Joint Genome Institute (JGI-PGF)"/>
            <person name="Walter F."/>
            <person name="Albersmeier A."/>
            <person name="Kalinowski J."/>
            <person name="Ruckert C."/>
        </authorList>
    </citation>
    <scope>NUCLEOTIDE SEQUENCE</scope>
    <source>
        <strain evidence="2">KCTC 12988</strain>
    </source>
</reference>
<keyword evidence="1" id="KW-0472">Membrane</keyword>
<keyword evidence="1" id="KW-0812">Transmembrane</keyword>
<evidence type="ECO:0000313" key="2">
    <source>
        <dbReference type="EMBL" id="GHC66368.1"/>
    </source>
</evidence>
<feature type="transmembrane region" description="Helical" evidence="1">
    <location>
        <begin position="71"/>
        <end position="92"/>
    </location>
</feature>
<sequence length="102" mass="11123">MKSVPQSLRILLVHGGLVIVSFLLYLTPLAHKPGAMHPLLLLPSVYLVFSAIPFGWVIIRGIVELGRKESVVGSRVAIWVSLICLALVIWGASRLLERAVSV</sequence>
<name>A0A918TXS7_9BACT</name>
<dbReference type="AlphaFoldDB" id="A0A918TXS7"/>
<keyword evidence="1" id="KW-1133">Transmembrane helix</keyword>
<proteinExistence type="predicted"/>
<feature type="transmembrane region" description="Helical" evidence="1">
    <location>
        <begin position="39"/>
        <end position="59"/>
    </location>
</feature>
<protein>
    <recommendedName>
        <fullName evidence="4">Transmembrane protein</fullName>
    </recommendedName>
</protein>
<feature type="transmembrane region" description="Helical" evidence="1">
    <location>
        <begin position="7"/>
        <end position="27"/>
    </location>
</feature>
<evidence type="ECO:0008006" key="4">
    <source>
        <dbReference type="Google" id="ProtNLM"/>
    </source>
</evidence>
<keyword evidence="3" id="KW-1185">Reference proteome</keyword>